<dbReference type="EMBL" id="BPLQ01008891">
    <property type="protein sequence ID" value="GIY40196.1"/>
    <property type="molecule type" value="Genomic_DNA"/>
</dbReference>
<accession>A0AAV4T4K9</accession>
<gene>
    <name evidence="2" type="ORF">CDAR_424461</name>
</gene>
<evidence type="ECO:0000313" key="2">
    <source>
        <dbReference type="EMBL" id="GIY40196.1"/>
    </source>
</evidence>
<reference evidence="2 3" key="1">
    <citation type="submission" date="2021-06" db="EMBL/GenBank/DDBJ databases">
        <title>Caerostris darwini draft genome.</title>
        <authorList>
            <person name="Kono N."/>
            <person name="Arakawa K."/>
        </authorList>
    </citation>
    <scope>NUCLEOTIDE SEQUENCE [LARGE SCALE GENOMIC DNA]</scope>
</reference>
<organism evidence="2 3">
    <name type="scientific">Caerostris darwini</name>
    <dbReference type="NCBI Taxonomy" id="1538125"/>
    <lineage>
        <taxon>Eukaryota</taxon>
        <taxon>Metazoa</taxon>
        <taxon>Ecdysozoa</taxon>
        <taxon>Arthropoda</taxon>
        <taxon>Chelicerata</taxon>
        <taxon>Arachnida</taxon>
        <taxon>Araneae</taxon>
        <taxon>Araneomorphae</taxon>
        <taxon>Entelegynae</taxon>
        <taxon>Araneoidea</taxon>
        <taxon>Araneidae</taxon>
        <taxon>Caerostris</taxon>
    </lineage>
</organism>
<proteinExistence type="predicted"/>
<comment type="caution">
    <text evidence="2">The sequence shown here is derived from an EMBL/GenBank/DDBJ whole genome shotgun (WGS) entry which is preliminary data.</text>
</comment>
<evidence type="ECO:0000313" key="3">
    <source>
        <dbReference type="Proteomes" id="UP001054837"/>
    </source>
</evidence>
<sequence>MESQRFLRLRGKKRKFLQKGRKIPTISTQKSAFVPLTGRPGGKEKNQAADFPTLPPTVSASARRNKRSERGEIVSGEFFSVAGGTDFPPLCQVSGHLSSQDKSLE</sequence>
<dbReference type="AlphaFoldDB" id="A0AAV4T4K9"/>
<evidence type="ECO:0000256" key="1">
    <source>
        <dbReference type="SAM" id="MobiDB-lite"/>
    </source>
</evidence>
<evidence type="ECO:0008006" key="4">
    <source>
        <dbReference type="Google" id="ProtNLM"/>
    </source>
</evidence>
<dbReference type="Proteomes" id="UP001054837">
    <property type="component" value="Unassembled WGS sequence"/>
</dbReference>
<feature type="region of interest" description="Disordered" evidence="1">
    <location>
        <begin position="27"/>
        <end position="69"/>
    </location>
</feature>
<name>A0AAV4T4K9_9ARAC</name>
<protein>
    <recommendedName>
        <fullName evidence="4">Ribosomal protein S14</fullName>
    </recommendedName>
</protein>
<keyword evidence="3" id="KW-1185">Reference proteome</keyword>